<dbReference type="Gene3D" id="3.30.420.280">
    <property type="match status" value="1"/>
</dbReference>
<dbReference type="Pfam" id="PF04466">
    <property type="entry name" value="Terminase_3"/>
    <property type="match status" value="1"/>
</dbReference>
<reference evidence="3" key="1">
    <citation type="journal article" date="2014" name="Front. Microbiol.">
        <title>High frequency of phylogenetically diverse reductive dehalogenase-homologous genes in deep subseafloor sedimentary metagenomes.</title>
        <authorList>
            <person name="Kawai M."/>
            <person name="Futagami T."/>
            <person name="Toyoda A."/>
            <person name="Takaki Y."/>
            <person name="Nishi S."/>
            <person name="Hori S."/>
            <person name="Arai W."/>
            <person name="Tsubouchi T."/>
            <person name="Morono Y."/>
            <person name="Uchiyama I."/>
            <person name="Ito T."/>
            <person name="Fujiyama A."/>
            <person name="Inagaki F."/>
            <person name="Takami H."/>
        </authorList>
    </citation>
    <scope>NUCLEOTIDE SEQUENCE</scope>
    <source>
        <strain evidence="3">Expedition CK06-06</strain>
    </source>
</reference>
<dbReference type="AlphaFoldDB" id="X1G381"/>
<evidence type="ECO:0000259" key="1">
    <source>
        <dbReference type="Pfam" id="PF04466"/>
    </source>
</evidence>
<dbReference type="EMBL" id="BARU01018034">
    <property type="protein sequence ID" value="GAH51722.1"/>
    <property type="molecule type" value="Genomic_DNA"/>
</dbReference>
<feature type="non-terminal residue" evidence="3">
    <location>
        <position position="295"/>
    </location>
</feature>
<dbReference type="PANTHER" id="PTHR39184">
    <property type="match status" value="1"/>
</dbReference>
<dbReference type="InterPro" id="IPR052380">
    <property type="entry name" value="Viral_DNA_packaging_terminase"/>
</dbReference>
<dbReference type="Gene3D" id="3.40.50.300">
    <property type="entry name" value="P-loop containing nucleotide triphosphate hydrolases"/>
    <property type="match status" value="1"/>
</dbReference>
<organism evidence="3">
    <name type="scientific">marine sediment metagenome</name>
    <dbReference type="NCBI Taxonomy" id="412755"/>
    <lineage>
        <taxon>unclassified sequences</taxon>
        <taxon>metagenomes</taxon>
        <taxon>ecological metagenomes</taxon>
    </lineage>
</organism>
<protein>
    <recommendedName>
        <fullName evidence="4">Phage terminase large subunit C-terminal domain-containing protein</fullName>
    </recommendedName>
</protein>
<proteinExistence type="predicted"/>
<dbReference type="Pfam" id="PF17288">
    <property type="entry name" value="Terminase_3C"/>
    <property type="match status" value="1"/>
</dbReference>
<accession>X1G381</accession>
<name>X1G381_9ZZZZ</name>
<evidence type="ECO:0008006" key="4">
    <source>
        <dbReference type="Google" id="ProtNLM"/>
    </source>
</evidence>
<feature type="domain" description="Phage terminase large subunit C-terminal" evidence="2">
    <location>
        <begin position="169"/>
        <end position="289"/>
    </location>
</feature>
<dbReference type="PANTHER" id="PTHR39184:SF1">
    <property type="entry name" value="PBSX PHAGE TERMINASE LARGE SUBUNIT"/>
    <property type="match status" value="1"/>
</dbReference>
<dbReference type="InterPro" id="IPR027417">
    <property type="entry name" value="P-loop_NTPase"/>
</dbReference>
<dbReference type="InterPro" id="IPR035412">
    <property type="entry name" value="Terminase_L_N"/>
</dbReference>
<evidence type="ECO:0000259" key="2">
    <source>
        <dbReference type="Pfam" id="PF17288"/>
    </source>
</evidence>
<dbReference type="InterPro" id="IPR035413">
    <property type="entry name" value="Terminase_L_C"/>
</dbReference>
<evidence type="ECO:0000313" key="3">
    <source>
        <dbReference type="EMBL" id="GAH51722.1"/>
    </source>
</evidence>
<comment type="caution">
    <text evidence="3">The sequence shown here is derived from an EMBL/GenBank/DDBJ whole genome shotgun (WGS) entry which is preliminary data.</text>
</comment>
<feature type="non-terminal residue" evidence="3">
    <location>
        <position position="1"/>
    </location>
</feature>
<dbReference type="NCBIfam" id="TIGR01547">
    <property type="entry name" value="phage_term_2"/>
    <property type="match status" value="1"/>
</dbReference>
<gene>
    <name evidence="3" type="ORF">S03H2_29848</name>
</gene>
<sequence length="295" mass="34006">CPVAFDINKSDMDIRCKNGNILYFAGVDDPEKLKSLEGITSVWIEEASELALKDFNEIDRRLRGKSKNYKQIILSYNPISVLNWTNKRFFEQKPKVMPDGSLDTKTLTTTYKDNVFLDDEYIAILEGYTGNARTVYTLGEYGKLEHAVYSNWDIIDEFPDTDKEIYGLDFGYIHPNALVAVYLRENDLYLDEVIYKRKQTNPDLIADMEAEKLKKKLIIADNERPETIEEIKRAGFYNIIPCKKGKGSVEEGIKFMQGLKIHITKRSTNLIKEIQSYQRKVDKDGNVLEAVEKSN</sequence>
<feature type="domain" description="Phage terminase large subunit N-terminal" evidence="1">
    <location>
        <begin position="4"/>
        <end position="131"/>
    </location>
</feature>
<dbReference type="InterPro" id="IPR006437">
    <property type="entry name" value="Phage_terminase_lsu"/>
</dbReference>